<proteinExistence type="predicted"/>
<accession>A0ABS4GHU0</accession>
<evidence type="ECO:0000259" key="3">
    <source>
        <dbReference type="PROSITE" id="PS50887"/>
    </source>
</evidence>
<dbReference type="Proteomes" id="UP001519342">
    <property type="component" value="Unassembled WGS sequence"/>
</dbReference>
<dbReference type="InterPro" id="IPR029787">
    <property type="entry name" value="Nucleotide_cyclase"/>
</dbReference>
<dbReference type="EMBL" id="JAGGKS010000009">
    <property type="protein sequence ID" value="MBP1926940.1"/>
    <property type="molecule type" value="Genomic_DNA"/>
</dbReference>
<dbReference type="InterPro" id="IPR035919">
    <property type="entry name" value="EAL_sf"/>
</dbReference>
<dbReference type="NCBIfam" id="TIGR00254">
    <property type="entry name" value="GGDEF"/>
    <property type="match status" value="1"/>
</dbReference>
<gene>
    <name evidence="4" type="ORF">J2Z76_002812</name>
</gene>
<dbReference type="InterPro" id="IPR052155">
    <property type="entry name" value="Biofilm_reg_signaling"/>
</dbReference>
<evidence type="ECO:0000313" key="5">
    <source>
        <dbReference type="Proteomes" id="UP001519342"/>
    </source>
</evidence>
<sequence length="853" mass="97972">MIKMAKANKNKINMVIFLIVLFSISFSSRVYGEEANKNVLFISSYNQNFISVPDQIEGIQSVLNSYKINLDIEYMDTKRFSNDEHLYNFHQSIKYKMNNLKTYDAVIVGDDSALQFAIDNRDGLFKNLPVVFLGINNINRARFAKKYKNMTGIIEETSLKENIQIAMSLNEGAKKVVAIVDNTLTGVGDKEQFYSYKNDFKELKFEDINVSEHTFKELEQILENVDKETILLYLSMFVDKTGQSITIDDAVDILREHTNVPVYRASIGGIGQGLLGGKLVSYTKMGKMAADMVLNILSGISIESINIIYETPNVYIFDYNIIKKYDIDENLIPRDAIIINKKANPFEQNKEALLILMLVILFLVIVLSITIIDNINRRSIQKALTDSNIKLSQTYIELAASDEELRVQYDTIQENMVEMKDQNDRIEYLAHHDYLTDLPNRIQFSNKLRDELRNKKSGAVLLLDIDNFKGINDTLGHTYGDEVLKQISIRLKSIINDHLFVSRFGGDEFLILILNVEEVNDINEYVNQIIDLFNDSFKIDNIENYIQFSIGITRFPIDSDNMNQLIANADTAMYKAKNSGKNISMIFSNDMKDELTFKAEIEFILRDALKNEGFTLLYQPQVDVETFQVVGFEALIRLKNYEIYPSTFINIAEENGLILDIGRWVTKEVIEQLVIWRNKGFELKPVSINFSSKQLRDTSYLKFLSEVLNKNGIEAKYIEIEITESILFEKTDKSLKFLNKLKDMGIAISLDDFGTGFSSLSYLTYIPVNKIKLDKSLCDKFLELENVNVIDNLINLAHGLNLEVTAEGIERLEQYKRLRMVGCNYIQGYLFSKPMCVEDVEKMYNSNLKEKIL</sequence>
<feature type="domain" description="GGDEF" evidence="3">
    <location>
        <begin position="456"/>
        <end position="589"/>
    </location>
</feature>
<dbReference type="Pfam" id="PF00990">
    <property type="entry name" value="GGDEF"/>
    <property type="match status" value="1"/>
</dbReference>
<dbReference type="InterPro" id="IPR007487">
    <property type="entry name" value="ABC_transpt-TYRBP-like"/>
</dbReference>
<dbReference type="CDD" id="cd01949">
    <property type="entry name" value="GGDEF"/>
    <property type="match status" value="1"/>
</dbReference>
<protein>
    <submittedName>
        <fullName evidence="4">Diguanylate cyclase (GGDEF)-like protein</fullName>
    </submittedName>
</protein>
<dbReference type="Gene3D" id="3.30.70.270">
    <property type="match status" value="1"/>
</dbReference>
<dbReference type="SUPFAM" id="SSF141868">
    <property type="entry name" value="EAL domain-like"/>
    <property type="match status" value="1"/>
</dbReference>
<reference evidence="4 5" key="1">
    <citation type="submission" date="2021-03" db="EMBL/GenBank/DDBJ databases">
        <title>Genomic Encyclopedia of Type Strains, Phase IV (KMG-IV): sequencing the most valuable type-strain genomes for metagenomic binning, comparative biology and taxonomic classification.</title>
        <authorList>
            <person name="Goeker M."/>
        </authorList>
    </citation>
    <scope>NUCLEOTIDE SEQUENCE [LARGE SCALE GENOMIC DNA]</scope>
    <source>
        <strain evidence="4 5">DSM 24004</strain>
    </source>
</reference>
<dbReference type="SMART" id="SM00267">
    <property type="entry name" value="GGDEF"/>
    <property type="match status" value="1"/>
</dbReference>
<dbReference type="SUPFAM" id="SSF55073">
    <property type="entry name" value="Nucleotide cyclase"/>
    <property type="match status" value="1"/>
</dbReference>
<dbReference type="Pfam" id="PF04392">
    <property type="entry name" value="ABC_sub_bind"/>
    <property type="match status" value="1"/>
</dbReference>
<dbReference type="PANTHER" id="PTHR44757:SF2">
    <property type="entry name" value="BIOFILM ARCHITECTURE MAINTENANCE PROTEIN MBAA"/>
    <property type="match status" value="1"/>
</dbReference>
<dbReference type="Gene3D" id="3.20.20.450">
    <property type="entry name" value="EAL domain"/>
    <property type="match status" value="1"/>
</dbReference>
<dbReference type="InterPro" id="IPR000160">
    <property type="entry name" value="GGDEF_dom"/>
</dbReference>
<keyword evidence="1" id="KW-0472">Membrane</keyword>
<keyword evidence="1" id="KW-0812">Transmembrane</keyword>
<feature type="domain" description="EAL" evidence="2">
    <location>
        <begin position="598"/>
        <end position="848"/>
    </location>
</feature>
<keyword evidence="5" id="KW-1185">Reference proteome</keyword>
<dbReference type="InterPro" id="IPR001633">
    <property type="entry name" value="EAL_dom"/>
</dbReference>
<name>A0ABS4GHU0_9FIRM</name>
<dbReference type="RefSeq" id="WP_245210469.1">
    <property type="nucleotide sequence ID" value="NZ_JAGGKS010000009.1"/>
</dbReference>
<dbReference type="PROSITE" id="PS50887">
    <property type="entry name" value="GGDEF"/>
    <property type="match status" value="1"/>
</dbReference>
<comment type="caution">
    <text evidence="4">The sequence shown here is derived from an EMBL/GenBank/DDBJ whole genome shotgun (WGS) entry which is preliminary data.</text>
</comment>
<dbReference type="Gene3D" id="3.40.50.2300">
    <property type="match status" value="2"/>
</dbReference>
<evidence type="ECO:0000313" key="4">
    <source>
        <dbReference type="EMBL" id="MBP1926940.1"/>
    </source>
</evidence>
<evidence type="ECO:0000256" key="1">
    <source>
        <dbReference type="SAM" id="Phobius"/>
    </source>
</evidence>
<dbReference type="PROSITE" id="PS50883">
    <property type="entry name" value="EAL"/>
    <property type="match status" value="1"/>
</dbReference>
<dbReference type="PANTHER" id="PTHR44757">
    <property type="entry name" value="DIGUANYLATE CYCLASE DGCP"/>
    <property type="match status" value="1"/>
</dbReference>
<organism evidence="4 5">
    <name type="scientific">Sedimentibacter acidaminivorans</name>
    <dbReference type="NCBI Taxonomy" id="913099"/>
    <lineage>
        <taxon>Bacteria</taxon>
        <taxon>Bacillati</taxon>
        <taxon>Bacillota</taxon>
        <taxon>Tissierellia</taxon>
        <taxon>Sedimentibacter</taxon>
    </lineage>
</organism>
<dbReference type="InterPro" id="IPR043128">
    <property type="entry name" value="Rev_trsase/Diguanyl_cyclase"/>
</dbReference>
<dbReference type="SMART" id="SM00052">
    <property type="entry name" value="EAL"/>
    <property type="match status" value="1"/>
</dbReference>
<dbReference type="Pfam" id="PF00563">
    <property type="entry name" value="EAL"/>
    <property type="match status" value="1"/>
</dbReference>
<evidence type="ECO:0000259" key="2">
    <source>
        <dbReference type="PROSITE" id="PS50883"/>
    </source>
</evidence>
<keyword evidence="1" id="KW-1133">Transmembrane helix</keyword>
<dbReference type="CDD" id="cd01948">
    <property type="entry name" value="EAL"/>
    <property type="match status" value="1"/>
</dbReference>
<feature type="transmembrane region" description="Helical" evidence="1">
    <location>
        <begin position="352"/>
        <end position="372"/>
    </location>
</feature>